<evidence type="ECO:0000313" key="6">
    <source>
        <dbReference type="Proteomes" id="UP001273166"/>
    </source>
</evidence>
<dbReference type="Pfam" id="PF04059">
    <property type="entry name" value="RRM_2"/>
    <property type="match status" value="1"/>
</dbReference>
<dbReference type="EMBL" id="JAUDZG010000007">
    <property type="protein sequence ID" value="KAK3302546.1"/>
    <property type="molecule type" value="Genomic_DNA"/>
</dbReference>
<dbReference type="SUPFAM" id="SSF54928">
    <property type="entry name" value="RNA-binding domain, RBD"/>
    <property type="match status" value="1"/>
</dbReference>
<feature type="compositionally biased region" description="Polar residues" evidence="3">
    <location>
        <begin position="84"/>
        <end position="96"/>
    </location>
</feature>
<dbReference type="InterPro" id="IPR007201">
    <property type="entry name" value="Mei2-like_Rrm_C"/>
</dbReference>
<proteinExistence type="predicted"/>
<dbReference type="AlphaFoldDB" id="A0AAJ0GM80"/>
<feature type="region of interest" description="Disordered" evidence="3">
    <location>
        <begin position="69"/>
        <end position="96"/>
    </location>
</feature>
<reference evidence="5" key="1">
    <citation type="journal article" date="2023" name="Mol. Phylogenet. Evol.">
        <title>Genome-scale phylogeny and comparative genomics of the fungal order Sordariales.</title>
        <authorList>
            <person name="Hensen N."/>
            <person name="Bonometti L."/>
            <person name="Westerberg I."/>
            <person name="Brannstrom I.O."/>
            <person name="Guillou S."/>
            <person name="Cros-Aarteil S."/>
            <person name="Calhoun S."/>
            <person name="Haridas S."/>
            <person name="Kuo A."/>
            <person name="Mondo S."/>
            <person name="Pangilinan J."/>
            <person name="Riley R."/>
            <person name="LaButti K."/>
            <person name="Andreopoulos B."/>
            <person name="Lipzen A."/>
            <person name="Chen C."/>
            <person name="Yan M."/>
            <person name="Daum C."/>
            <person name="Ng V."/>
            <person name="Clum A."/>
            <person name="Steindorff A."/>
            <person name="Ohm R.A."/>
            <person name="Martin F."/>
            <person name="Silar P."/>
            <person name="Natvig D.O."/>
            <person name="Lalanne C."/>
            <person name="Gautier V."/>
            <person name="Ament-Velasquez S.L."/>
            <person name="Kruys A."/>
            <person name="Hutchinson M.I."/>
            <person name="Powell A.J."/>
            <person name="Barry K."/>
            <person name="Miller A.N."/>
            <person name="Grigoriev I.V."/>
            <person name="Debuchy R."/>
            <person name="Gladieux P."/>
            <person name="Hiltunen Thoren M."/>
            <person name="Johannesson H."/>
        </authorList>
    </citation>
    <scope>NUCLEOTIDE SEQUENCE</scope>
    <source>
        <strain evidence="5">CBS 333.67</strain>
    </source>
</reference>
<evidence type="ECO:0000256" key="2">
    <source>
        <dbReference type="PROSITE-ProRule" id="PRU00176"/>
    </source>
</evidence>
<keyword evidence="1 2" id="KW-0694">RNA-binding</keyword>
<dbReference type="Proteomes" id="UP001273166">
    <property type="component" value="Unassembled WGS sequence"/>
</dbReference>
<dbReference type="GeneID" id="87889405"/>
<dbReference type="InterPro" id="IPR034862">
    <property type="entry name" value="Fungal_Mei2-like_RRM3"/>
</dbReference>
<feature type="region of interest" description="Disordered" evidence="3">
    <location>
        <begin position="1"/>
        <end position="54"/>
    </location>
</feature>
<feature type="domain" description="RRM" evidence="4">
    <location>
        <begin position="495"/>
        <end position="579"/>
    </location>
</feature>
<comment type="caution">
    <text evidence="5">The sequence shown here is derived from an EMBL/GenBank/DDBJ whole genome shotgun (WGS) entry which is preliminary data.</text>
</comment>
<evidence type="ECO:0000256" key="3">
    <source>
        <dbReference type="SAM" id="MobiDB-lite"/>
    </source>
</evidence>
<reference evidence="5" key="2">
    <citation type="submission" date="2023-06" db="EMBL/GenBank/DDBJ databases">
        <authorList>
            <consortium name="Lawrence Berkeley National Laboratory"/>
            <person name="Mondo S.J."/>
            <person name="Hensen N."/>
            <person name="Bonometti L."/>
            <person name="Westerberg I."/>
            <person name="Brannstrom I.O."/>
            <person name="Guillou S."/>
            <person name="Cros-Aarteil S."/>
            <person name="Calhoun S."/>
            <person name="Haridas S."/>
            <person name="Kuo A."/>
            <person name="Pangilinan J."/>
            <person name="Riley R."/>
            <person name="Labutti K."/>
            <person name="Andreopoulos B."/>
            <person name="Lipzen A."/>
            <person name="Chen C."/>
            <person name="Yanf M."/>
            <person name="Daum C."/>
            <person name="Ng V."/>
            <person name="Clum A."/>
            <person name="Steindorff A."/>
            <person name="Ohm R."/>
            <person name="Martin F."/>
            <person name="Silar P."/>
            <person name="Natvig D."/>
            <person name="Lalanne C."/>
            <person name="Gautier V."/>
            <person name="Ament-Velasquez S.L."/>
            <person name="Kruys A."/>
            <person name="Hutchinson M.I."/>
            <person name="Powell A.J."/>
            <person name="Barry K."/>
            <person name="Miller A.N."/>
            <person name="Grigoriev I.V."/>
            <person name="Debuchy R."/>
            <person name="Gladieux P."/>
            <person name="Thoren M.H."/>
            <person name="Johannesson H."/>
        </authorList>
    </citation>
    <scope>NUCLEOTIDE SEQUENCE</scope>
    <source>
        <strain evidence="5">CBS 333.67</strain>
    </source>
</reference>
<dbReference type="RefSeq" id="XP_062718326.1">
    <property type="nucleotide sequence ID" value="XM_062870576.1"/>
</dbReference>
<evidence type="ECO:0000259" key="4">
    <source>
        <dbReference type="PROSITE" id="PS50102"/>
    </source>
</evidence>
<accession>A0AAJ0GM80</accession>
<dbReference type="GO" id="GO:0003723">
    <property type="term" value="F:RNA binding"/>
    <property type="evidence" value="ECO:0007669"/>
    <property type="project" value="UniProtKB-UniRule"/>
</dbReference>
<dbReference type="InterPro" id="IPR035979">
    <property type="entry name" value="RBD_domain_sf"/>
</dbReference>
<evidence type="ECO:0000256" key="1">
    <source>
        <dbReference type="ARBA" id="ARBA00022884"/>
    </source>
</evidence>
<evidence type="ECO:0000313" key="5">
    <source>
        <dbReference type="EMBL" id="KAK3302546.1"/>
    </source>
</evidence>
<protein>
    <submittedName>
        <fullName evidence="5">RNA recognition motif 2-domain-containing protein</fullName>
    </submittedName>
</protein>
<keyword evidence="6" id="KW-1185">Reference proteome</keyword>
<feature type="region of interest" description="Disordered" evidence="3">
    <location>
        <begin position="611"/>
        <end position="631"/>
    </location>
</feature>
<sequence length="691" mass="76008">MAQVRDPPFNLSSPHSSSGGGDSYKHEATPETRLTVFSPDENSARSNKSLNTLTLSAPSDRAVRFHVKPEGFSDAGDSEKDPFVSNSTTLKGDQKLSPTASAFRPVSVPIVAHGSLYGPSGPNGGLNTNRQLFAAQATAKFSHQLGISRCLVIYSRSGALTLADIEGYLAKLERLGSQCQGKSYAVAADGKVYLRLSNVRDARNAHDNVELGSPDWCAEYVVPNEYNEVCGQLSHAEPVFDCLLQVTAYGQGANAGTAHVETVVQTLLETQGEVFALLRQSESNDSAFRAVVEFSDTEVAVWVAHRFNGATVGLDLESGTLQTVDLSLLASNPPRTPVRNVGNVNVFQGSGVWEVAHPANAIVAAGRAVQSSAGFHTPQQFAMYPVVYPGITTSTPNRLMVNQTPTRVPNVPQMGPISPLSGGMPVMSPLYTTPPGTPMGMTGDFSSPRSIQHYGRLDNRRQNATRVNRSPYYGNAGHHNHVDVNRIREGIDVRTTIMLRNIPNKVDQAMLKRIIDESSWGKYDFMYLRIDFANDCNVGYAFINFVDPLDIIDFVNARGNQRWNCFKSDKVAEISYATIQGKDCLVQKFRNSSVMLEAPHYRPKLYYTTNGPRPELAGQEEPFPEPDNQSKMKRSCENAEHVGLFTPNAGQHFRDEQRRRRSQYDRGTRLAALEEYDYAAHIQQHGFFVPQ</sequence>
<gene>
    <name evidence="5" type="ORF">B0T15DRAFT_562423</name>
</gene>
<dbReference type="InterPro" id="IPR000504">
    <property type="entry name" value="RRM_dom"/>
</dbReference>
<dbReference type="PROSITE" id="PS50102">
    <property type="entry name" value="RRM"/>
    <property type="match status" value="1"/>
</dbReference>
<name>A0AAJ0GM80_9PEZI</name>
<feature type="compositionally biased region" description="Polar residues" evidence="3">
    <location>
        <begin position="40"/>
        <end position="54"/>
    </location>
</feature>
<feature type="compositionally biased region" description="Basic and acidic residues" evidence="3">
    <location>
        <begin position="69"/>
        <end position="82"/>
    </location>
</feature>
<dbReference type="CDD" id="cd12532">
    <property type="entry name" value="RRM3_MEI2_fungi"/>
    <property type="match status" value="1"/>
</dbReference>
<dbReference type="PANTHER" id="PTHR23189">
    <property type="entry name" value="RNA RECOGNITION MOTIF-CONTAINING"/>
    <property type="match status" value="1"/>
</dbReference>
<organism evidence="5 6">
    <name type="scientific">Chaetomium strumarium</name>
    <dbReference type="NCBI Taxonomy" id="1170767"/>
    <lineage>
        <taxon>Eukaryota</taxon>
        <taxon>Fungi</taxon>
        <taxon>Dikarya</taxon>
        <taxon>Ascomycota</taxon>
        <taxon>Pezizomycotina</taxon>
        <taxon>Sordariomycetes</taxon>
        <taxon>Sordariomycetidae</taxon>
        <taxon>Sordariales</taxon>
        <taxon>Chaetomiaceae</taxon>
        <taxon>Chaetomium</taxon>
    </lineage>
</organism>